<dbReference type="RefSeq" id="XP_013793863.1">
    <property type="nucleotide sequence ID" value="XM_013938409.1"/>
</dbReference>
<sequence>MKNIQEKKWIMNPFQSDITSGISTKAEEELFDLSEDASLKMNFNSRKLIQFWVSVRKPYPILSTEALKVLLPFSSSYHCEVGFSAMVGIKNKFRNKLQLSNSLRLKLTHIDVDVNAILDSNKKQAHPSHTPHY</sequence>
<proteinExistence type="predicted"/>
<gene>
    <name evidence="3" type="primary">LOC106477890</name>
</gene>
<dbReference type="PANTHER" id="PTHR45913:SF19">
    <property type="entry name" value="LOW QUALITY PROTEIN: ZINC FINGER BED DOMAIN-CONTAINING PROTEIN 5-LIKE"/>
    <property type="match status" value="1"/>
</dbReference>
<organism evidence="2 3">
    <name type="scientific">Limulus polyphemus</name>
    <name type="common">Atlantic horseshoe crab</name>
    <dbReference type="NCBI Taxonomy" id="6850"/>
    <lineage>
        <taxon>Eukaryota</taxon>
        <taxon>Metazoa</taxon>
        <taxon>Ecdysozoa</taxon>
        <taxon>Arthropoda</taxon>
        <taxon>Chelicerata</taxon>
        <taxon>Merostomata</taxon>
        <taxon>Xiphosura</taxon>
        <taxon>Limulidae</taxon>
        <taxon>Limulus</taxon>
    </lineage>
</organism>
<dbReference type="Pfam" id="PF05699">
    <property type="entry name" value="Dimer_Tnp_hAT"/>
    <property type="match status" value="1"/>
</dbReference>
<dbReference type="InterPro" id="IPR008906">
    <property type="entry name" value="HATC_C_dom"/>
</dbReference>
<evidence type="ECO:0000313" key="2">
    <source>
        <dbReference type="Proteomes" id="UP000694941"/>
    </source>
</evidence>
<accession>A0ABM1C494</accession>
<reference evidence="3" key="1">
    <citation type="submission" date="2025-08" db="UniProtKB">
        <authorList>
            <consortium name="RefSeq"/>
        </authorList>
    </citation>
    <scope>IDENTIFICATION</scope>
    <source>
        <tissue evidence="3">Muscle</tissue>
    </source>
</reference>
<evidence type="ECO:0000259" key="1">
    <source>
        <dbReference type="Pfam" id="PF05699"/>
    </source>
</evidence>
<dbReference type="GeneID" id="106477890"/>
<evidence type="ECO:0000313" key="3">
    <source>
        <dbReference type="RefSeq" id="XP_013793863.1"/>
    </source>
</evidence>
<dbReference type="PANTHER" id="PTHR45913">
    <property type="entry name" value="EPM2A-INTERACTING PROTEIN 1"/>
    <property type="match status" value="1"/>
</dbReference>
<feature type="domain" description="HAT C-terminal dimerisation" evidence="1">
    <location>
        <begin position="37"/>
        <end position="105"/>
    </location>
</feature>
<keyword evidence="2" id="KW-1185">Reference proteome</keyword>
<dbReference type="Proteomes" id="UP000694941">
    <property type="component" value="Unplaced"/>
</dbReference>
<name>A0ABM1C494_LIMPO</name>
<protein>
    <submittedName>
        <fullName evidence="3">Protein FAM200A-like</fullName>
    </submittedName>
</protein>